<comment type="caution">
    <text evidence="2">The sequence shown here is derived from an EMBL/GenBank/DDBJ whole genome shotgun (WGS) entry which is preliminary data.</text>
</comment>
<protein>
    <submittedName>
        <fullName evidence="2">Uncharacterized protein</fullName>
    </submittedName>
</protein>
<accession>A0ABU6QSP2</accession>
<gene>
    <name evidence="2" type="ORF">PIB30_080246</name>
</gene>
<feature type="region of interest" description="Disordered" evidence="1">
    <location>
        <begin position="136"/>
        <end position="174"/>
    </location>
</feature>
<proteinExistence type="predicted"/>
<feature type="compositionally biased region" description="Low complexity" evidence="1">
    <location>
        <begin position="137"/>
        <end position="150"/>
    </location>
</feature>
<dbReference type="Proteomes" id="UP001341840">
    <property type="component" value="Unassembled WGS sequence"/>
</dbReference>
<dbReference type="EMBL" id="JASCZI010001163">
    <property type="protein sequence ID" value="MED6114441.1"/>
    <property type="molecule type" value="Genomic_DNA"/>
</dbReference>
<evidence type="ECO:0000256" key="1">
    <source>
        <dbReference type="SAM" id="MobiDB-lite"/>
    </source>
</evidence>
<sequence length="174" mass="18513">MSPSGMILFSPTAARAFQSPAHVGTSSQPEFGPDHPAPFTAHTQEHTGLDELLYHMLTCPPAEFASLASTYRMTRASHDPDGASSSAATLSRCPAWTMGSHLLISSGYGVSSVRSESHWFRCTIPVDDTVTAEYRGSAQSAEAPQAPQPRRTTRAVRPPPCGTGGHMHPRGGEP</sequence>
<evidence type="ECO:0000313" key="3">
    <source>
        <dbReference type="Proteomes" id="UP001341840"/>
    </source>
</evidence>
<name>A0ABU6QSP2_9FABA</name>
<keyword evidence="3" id="KW-1185">Reference proteome</keyword>
<evidence type="ECO:0000313" key="2">
    <source>
        <dbReference type="EMBL" id="MED6114441.1"/>
    </source>
</evidence>
<reference evidence="2 3" key="1">
    <citation type="journal article" date="2023" name="Plants (Basel)">
        <title>Bridging the Gap: Combining Genomics and Transcriptomics Approaches to Understand Stylosanthes scabra, an Orphan Legume from the Brazilian Caatinga.</title>
        <authorList>
            <person name="Ferreira-Neto J.R.C."/>
            <person name="da Silva M.D."/>
            <person name="Binneck E."/>
            <person name="de Melo N.F."/>
            <person name="da Silva R.H."/>
            <person name="de Melo A.L.T.M."/>
            <person name="Pandolfi V."/>
            <person name="Bustamante F.O."/>
            <person name="Brasileiro-Vidal A.C."/>
            <person name="Benko-Iseppon A.M."/>
        </authorList>
    </citation>
    <scope>NUCLEOTIDE SEQUENCE [LARGE SCALE GENOMIC DNA]</scope>
    <source>
        <tissue evidence="2">Leaves</tissue>
    </source>
</reference>
<organism evidence="2 3">
    <name type="scientific">Stylosanthes scabra</name>
    <dbReference type="NCBI Taxonomy" id="79078"/>
    <lineage>
        <taxon>Eukaryota</taxon>
        <taxon>Viridiplantae</taxon>
        <taxon>Streptophyta</taxon>
        <taxon>Embryophyta</taxon>
        <taxon>Tracheophyta</taxon>
        <taxon>Spermatophyta</taxon>
        <taxon>Magnoliopsida</taxon>
        <taxon>eudicotyledons</taxon>
        <taxon>Gunneridae</taxon>
        <taxon>Pentapetalae</taxon>
        <taxon>rosids</taxon>
        <taxon>fabids</taxon>
        <taxon>Fabales</taxon>
        <taxon>Fabaceae</taxon>
        <taxon>Papilionoideae</taxon>
        <taxon>50 kb inversion clade</taxon>
        <taxon>dalbergioids sensu lato</taxon>
        <taxon>Dalbergieae</taxon>
        <taxon>Pterocarpus clade</taxon>
        <taxon>Stylosanthes</taxon>
    </lineage>
</organism>